<dbReference type="Proteomes" id="UP000823775">
    <property type="component" value="Unassembled WGS sequence"/>
</dbReference>
<proteinExistence type="predicted"/>
<gene>
    <name evidence="2" type="ORF">HAX54_010491</name>
</gene>
<evidence type="ECO:0000256" key="1">
    <source>
        <dbReference type="SAM" id="MobiDB-lite"/>
    </source>
</evidence>
<organism evidence="2 3">
    <name type="scientific">Datura stramonium</name>
    <name type="common">Jimsonweed</name>
    <name type="synonym">Common thornapple</name>
    <dbReference type="NCBI Taxonomy" id="4076"/>
    <lineage>
        <taxon>Eukaryota</taxon>
        <taxon>Viridiplantae</taxon>
        <taxon>Streptophyta</taxon>
        <taxon>Embryophyta</taxon>
        <taxon>Tracheophyta</taxon>
        <taxon>Spermatophyta</taxon>
        <taxon>Magnoliopsida</taxon>
        <taxon>eudicotyledons</taxon>
        <taxon>Gunneridae</taxon>
        <taxon>Pentapetalae</taxon>
        <taxon>asterids</taxon>
        <taxon>lamiids</taxon>
        <taxon>Solanales</taxon>
        <taxon>Solanaceae</taxon>
        <taxon>Solanoideae</taxon>
        <taxon>Datureae</taxon>
        <taxon>Datura</taxon>
    </lineage>
</organism>
<feature type="region of interest" description="Disordered" evidence="1">
    <location>
        <begin position="48"/>
        <end position="115"/>
    </location>
</feature>
<feature type="compositionally biased region" description="Basic and acidic residues" evidence="1">
    <location>
        <begin position="78"/>
        <end position="102"/>
    </location>
</feature>
<keyword evidence="3" id="KW-1185">Reference proteome</keyword>
<reference evidence="2 3" key="1">
    <citation type="journal article" date="2021" name="BMC Genomics">
        <title>Datura genome reveals duplications of psychoactive alkaloid biosynthetic genes and high mutation rate following tissue culture.</title>
        <authorList>
            <person name="Rajewski A."/>
            <person name="Carter-House D."/>
            <person name="Stajich J."/>
            <person name="Litt A."/>
        </authorList>
    </citation>
    <scope>NUCLEOTIDE SEQUENCE [LARGE SCALE GENOMIC DNA]</scope>
    <source>
        <strain evidence="2">AR-01</strain>
    </source>
</reference>
<comment type="caution">
    <text evidence="2">The sequence shown here is derived from an EMBL/GenBank/DDBJ whole genome shotgun (WGS) entry which is preliminary data.</text>
</comment>
<evidence type="ECO:0000313" key="2">
    <source>
        <dbReference type="EMBL" id="MCD7470536.1"/>
    </source>
</evidence>
<dbReference type="EMBL" id="JACEIK010001581">
    <property type="protein sequence ID" value="MCD7470536.1"/>
    <property type="molecule type" value="Genomic_DNA"/>
</dbReference>
<name>A0ABS8TI68_DATST</name>
<sequence length="147" mass="16237">MAQNGSLIGSLGLPSDPYARLYQRHLQRTGVLNNGKLEVVVLRSSLNYSPVRKGAKSDNENPLVDDAEEGNDDDEESKENGKSTEESGDKESVAEKSSRQEDSGPPTTLDARSKRWTIQGYQDLYYEGLAFNEKGKPSCSIQEEPKI</sequence>
<evidence type="ECO:0000313" key="3">
    <source>
        <dbReference type="Proteomes" id="UP000823775"/>
    </source>
</evidence>
<feature type="compositionally biased region" description="Acidic residues" evidence="1">
    <location>
        <begin position="63"/>
        <end position="77"/>
    </location>
</feature>
<accession>A0ABS8TI68</accession>
<protein>
    <submittedName>
        <fullName evidence="2">Uncharacterized protein</fullName>
    </submittedName>
</protein>